<gene>
    <name evidence="1" type="ORF">E4O92_04965</name>
</gene>
<dbReference type="EMBL" id="SPUM01000031">
    <property type="protein sequence ID" value="TFW34008.1"/>
    <property type="molecule type" value="Genomic_DNA"/>
</dbReference>
<evidence type="ECO:0000313" key="1">
    <source>
        <dbReference type="EMBL" id="TFW34008.1"/>
    </source>
</evidence>
<organism evidence="1 2">
    <name type="scientific">Massilia horti</name>
    <dbReference type="NCBI Taxonomy" id="2562153"/>
    <lineage>
        <taxon>Bacteria</taxon>
        <taxon>Pseudomonadati</taxon>
        <taxon>Pseudomonadota</taxon>
        <taxon>Betaproteobacteria</taxon>
        <taxon>Burkholderiales</taxon>
        <taxon>Oxalobacteraceae</taxon>
        <taxon>Telluria group</taxon>
        <taxon>Massilia</taxon>
    </lineage>
</organism>
<accession>A0A4Y9T5X3</accession>
<dbReference type="OrthoDB" id="334393at2"/>
<keyword evidence="2" id="KW-1185">Reference proteome</keyword>
<proteinExistence type="predicted"/>
<name>A0A4Y9T5X3_9BURK</name>
<dbReference type="InterPro" id="IPR012349">
    <property type="entry name" value="Split_barrel_FMN-bd"/>
</dbReference>
<dbReference type="RefSeq" id="WP_135188643.1">
    <property type="nucleotide sequence ID" value="NZ_SPUM01000031.1"/>
</dbReference>
<dbReference type="SUPFAM" id="SSF50475">
    <property type="entry name" value="FMN-binding split barrel"/>
    <property type="match status" value="1"/>
</dbReference>
<comment type="caution">
    <text evidence="1">The sequence shown here is derived from an EMBL/GenBank/DDBJ whole genome shotgun (WGS) entry which is preliminary data.</text>
</comment>
<reference evidence="1 2" key="1">
    <citation type="submission" date="2019-03" db="EMBL/GenBank/DDBJ databases">
        <title>Draft genome of Massilia hortus sp. nov., a novel bacterial species of the Oxalobacteraceae family.</title>
        <authorList>
            <person name="Peta V."/>
            <person name="Raths R."/>
            <person name="Bucking H."/>
        </authorList>
    </citation>
    <scope>NUCLEOTIDE SEQUENCE [LARGE SCALE GENOMIC DNA]</scope>
    <source>
        <strain evidence="1 2">ONC3</strain>
    </source>
</reference>
<dbReference type="Proteomes" id="UP000297258">
    <property type="component" value="Unassembled WGS sequence"/>
</dbReference>
<dbReference type="AlphaFoldDB" id="A0A4Y9T5X3"/>
<evidence type="ECO:0000313" key="2">
    <source>
        <dbReference type="Proteomes" id="UP000297258"/>
    </source>
</evidence>
<protein>
    <recommendedName>
        <fullName evidence="3">Pyridoxamine 5'-phosphate oxidase putative domain-containing protein</fullName>
    </recommendedName>
</protein>
<evidence type="ECO:0008006" key="3">
    <source>
        <dbReference type="Google" id="ProtNLM"/>
    </source>
</evidence>
<sequence>MIPAHEALPPPLFDAELAAFMQGGISLNIGSCGPDRRPSVARAFGCRIAADRRQVRMLVSSSHAAQVLAHVRATGVLAAVFSEPSTYRTVQLKGVDATVEPATPEDLAAVAACRAGFVAELEPLGYAPDMVRALLGCPDADIVAVRFTPSAAFSQTPGPDAGRALGVAS</sequence>
<dbReference type="Gene3D" id="2.30.110.10">
    <property type="entry name" value="Electron Transport, Fmn-binding Protein, Chain A"/>
    <property type="match status" value="1"/>
</dbReference>